<dbReference type="GO" id="GO:0019290">
    <property type="term" value="P:siderophore biosynthetic process"/>
    <property type="evidence" value="ECO:0007669"/>
    <property type="project" value="InterPro"/>
</dbReference>
<evidence type="ECO:0000256" key="3">
    <source>
        <dbReference type="ARBA" id="ARBA00020586"/>
    </source>
</evidence>
<evidence type="ECO:0000313" key="6">
    <source>
        <dbReference type="EMBL" id="PRY48295.1"/>
    </source>
</evidence>
<evidence type="ECO:0000259" key="5">
    <source>
        <dbReference type="SMART" id="SM01006"/>
    </source>
</evidence>
<feature type="domain" description="Acyltransferase MbtK/IucB-like conserved" evidence="5">
    <location>
        <begin position="7"/>
        <end position="54"/>
    </location>
</feature>
<proteinExistence type="predicted"/>
<comment type="caution">
    <text evidence="6">The sequence shown here is derived from an EMBL/GenBank/DDBJ whole genome shotgun (WGS) entry which is preliminary data.</text>
</comment>
<dbReference type="RefSeq" id="WP_106299080.1">
    <property type="nucleotide sequence ID" value="NZ_PVTI01000052.1"/>
</dbReference>
<sequence>MRTFTLRPVVPEGDAGLLHRWVSHPKSRFWQMGDHDLEAVREEYRAIAEHPSHDAFLGLDGGEPVFLVERYDPAHDAVGTAYAVCPGDVGMHVLVAPTDRPVAGFTRAVFATVMSWLFADPSVTRVVVEPDIENTRIHALNAWAGFETHGPVDLPDKTALLSFCTREAFLASPAHRGDAA</sequence>
<evidence type="ECO:0000313" key="7">
    <source>
        <dbReference type="Proteomes" id="UP000237822"/>
    </source>
</evidence>
<reference evidence="6 7" key="1">
    <citation type="submission" date="2018-03" db="EMBL/GenBank/DDBJ databases">
        <title>Genomic Encyclopedia of Archaeal and Bacterial Type Strains, Phase II (KMG-II): from individual species to whole genera.</title>
        <authorList>
            <person name="Goeker M."/>
        </authorList>
    </citation>
    <scope>NUCLEOTIDE SEQUENCE [LARGE SCALE GENOMIC DNA]</scope>
    <source>
        <strain evidence="6 7">ATCC BAA-1496</strain>
    </source>
</reference>
<organism evidence="6 7">
    <name type="scientific">Knoellia remsis</name>
    <dbReference type="NCBI Taxonomy" id="407159"/>
    <lineage>
        <taxon>Bacteria</taxon>
        <taxon>Bacillati</taxon>
        <taxon>Actinomycetota</taxon>
        <taxon>Actinomycetes</taxon>
        <taxon>Micrococcales</taxon>
        <taxon>Intrasporangiaceae</taxon>
        <taxon>Knoellia</taxon>
    </lineage>
</organism>
<name>A0A2T0TRI7_9MICO</name>
<dbReference type="Gene3D" id="3.40.630.30">
    <property type="match status" value="1"/>
</dbReference>
<gene>
    <name evidence="6" type="ORF">BCF74_1523</name>
</gene>
<evidence type="ECO:0000256" key="1">
    <source>
        <dbReference type="ARBA" id="ARBA00003818"/>
    </source>
</evidence>
<dbReference type="OrthoDB" id="5177616at2"/>
<dbReference type="InterPro" id="IPR019432">
    <property type="entry name" value="Acyltransferase_MbtK/IucB-like"/>
</dbReference>
<dbReference type="GO" id="GO:0016410">
    <property type="term" value="F:N-acyltransferase activity"/>
    <property type="evidence" value="ECO:0007669"/>
    <property type="project" value="TreeGrafter"/>
</dbReference>
<accession>A0A2T0TRI7</accession>
<dbReference type="AlphaFoldDB" id="A0A2T0TRI7"/>
<dbReference type="Pfam" id="PF13523">
    <property type="entry name" value="Acetyltransf_8"/>
    <property type="match status" value="1"/>
</dbReference>
<comment type="function">
    <text evidence="1">Acyltransferase required for the direct transfer of medium- to long-chain fatty acyl moieties from a carrier protein (MbtL) on to the epsilon-amino group of lysine residue in the mycobactin core.</text>
</comment>
<keyword evidence="7" id="KW-1185">Reference proteome</keyword>
<protein>
    <recommendedName>
        <fullName evidence="3">Lysine N-acyltransferase MbtK</fullName>
    </recommendedName>
    <alternativeName>
        <fullName evidence="4">Mycobactin synthase protein K</fullName>
    </alternativeName>
</protein>
<dbReference type="InterPro" id="IPR016181">
    <property type="entry name" value="Acyl_CoA_acyltransferase"/>
</dbReference>
<comment type="pathway">
    <text evidence="2">Siderophore biosynthesis; mycobactin biosynthesis.</text>
</comment>
<dbReference type="PANTHER" id="PTHR31438:SF1">
    <property type="entry name" value="LYSINE N-ACYLTRANSFERASE C17G9.06C-RELATED"/>
    <property type="match status" value="1"/>
</dbReference>
<keyword evidence="6" id="KW-0808">Transferase</keyword>
<dbReference type="UniPathway" id="UPA00011"/>
<dbReference type="EMBL" id="PVTI01000052">
    <property type="protein sequence ID" value="PRY48295.1"/>
    <property type="molecule type" value="Genomic_DNA"/>
</dbReference>
<dbReference type="PANTHER" id="PTHR31438">
    <property type="entry name" value="LYSINE N-ACYLTRANSFERASE C17G9.06C-RELATED"/>
    <property type="match status" value="1"/>
</dbReference>
<dbReference type="SMART" id="SM01006">
    <property type="entry name" value="AlcB"/>
    <property type="match status" value="1"/>
</dbReference>
<dbReference type="Proteomes" id="UP000237822">
    <property type="component" value="Unassembled WGS sequence"/>
</dbReference>
<evidence type="ECO:0000256" key="2">
    <source>
        <dbReference type="ARBA" id="ARBA00005102"/>
    </source>
</evidence>
<dbReference type="SUPFAM" id="SSF55729">
    <property type="entry name" value="Acyl-CoA N-acyltransferases (Nat)"/>
    <property type="match status" value="1"/>
</dbReference>
<evidence type="ECO:0000256" key="4">
    <source>
        <dbReference type="ARBA" id="ARBA00031122"/>
    </source>
</evidence>